<gene>
    <name evidence="2" type="ORF">FHS31_003080</name>
</gene>
<name>A0ABX0TVC3_9SPHN</name>
<comment type="caution">
    <text evidence="2">The sequence shown here is derived from an EMBL/GenBank/DDBJ whole genome shotgun (WGS) entry which is preliminary data.</text>
</comment>
<dbReference type="Gene3D" id="3.90.550.10">
    <property type="entry name" value="Spore Coat Polysaccharide Biosynthesis Protein SpsA, Chain A"/>
    <property type="match status" value="1"/>
</dbReference>
<organism evidence="2 3">
    <name type="scientific">Sphingomonas vulcanisoli</name>
    <dbReference type="NCBI Taxonomy" id="1658060"/>
    <lineage>
        <taxon>Bacteria</taxon>
        <taxon>Pseudomonadati</taxon>
        <taxon>Pseudomonadota</taxon>
        <taxon>Alphaproteobacteria</taxon>
        <taxon>Sphingomonadales</taxon>
        <taxon>Sphingomonadaceae</taxon>
        <taxon>Sphingomonas</taxon>
    </lineage>
</organism>
<dbReference type="InterPro" id="IPR001173">
    <property type="entry name" value="Glyco_trans_2-like"/>
</dbReference>
<evidence type="ECO:0000259" key="1">
    <source>
        <dbReference type="Pfam" id="PF00535"/>
    </source>
</evidence>
<evidence type="ECO:0000313" key="3">
    <source>
        <dbReference type="Proteomes" id="UP000727456"/>
    </source>
</evidence>
<dbReference type="InterPro" id="IPR029044">
    <property type="entry name" value="Nucleotide-diphossugar_trans"/>
</dbReference>
<sequence length="847" mass="94073">MPAAATSNAALLPKLTILIPTYHRAEFAAHLVRRLLAEGRGYEGEYEILVSDNCSPDLTRQAIETIVNEGGPVRYHRHEEHMASGEENLLEAIPYARGDFIWTMSDDDEPVEGALANVLELVSTDKFDFLVLNLVMMKTDGSVLNERLVHPTGFPEVMTYTDMVRNFGYVTMCACFSAAVFRRSMIPDHSWRRFTSIAPIYSHTAFYLSCFGDARAHFVETPLVRYRFEGTPISAWGTVAKSKRQQFYFPWGNGLARLFKILRAESCIDASFLPTIVELGGHNQFNLSMSLLQTFCDQLTRWIEKTDDIEQISVEEFDEFADEFVSCPQYMISWLTEMRSVVIFLNAIFESVAGNRLRNHGAKVTVASMLDAFPRDIRLKLRQHWLGAIKSKIESMKFRLSIGTDRIESVGGYEIFRVADSYYAVPPTSTLRNARVSQFFEALARTDPQAARSDSIVGLKAILRERELLAQRSIRFLNGMPISATVTTRKIGNRVPNEASRSLLDDVRSKMVVRKIVDHHTGISIGGHGGENLLRWSDDLLNAAWQPHGLIASALGDGRAAIAFALFETGSGDHILDQAFRHSGDTVVVSVKVKAGVRHLIWVRLVEINADIGVVFDLASRSVVRTVANNSHSLWTKVEELDLGWIQVSFAARFETVAGDLTLQLIPLDYATRTNFVAESSPALFVKDPQVSRGELPTTYRKSNDAPAETTTETIRWQLPEETSHKRLFQLVMSIPTIDSGPHEIAVFETKGERAVVRLLADGPRLLLTGSSRAGAAVSSGAKGADVVELFIQIDDESATLASRDGLLFASIPRDVIGPLLSFRLGGAKVAMKTAVGLYSLFEMVDA</sequence>
<dbReference type="RefSeq" id="WP_167075082.1">
    <property type="nucleotide sequence ID" value="NZ_JAAOZC010000011.1"/>
</dbReference>
<dbReference type="EMBL" id="JAAOZC010000011">
    <property type="protein sequence ID" value="NIJ09448.1"/>
    <property type="molecule type" value="Genomic_DNA"/>
</dbReference>
<keyword evidence="3" id="KW-1185">Reference proteome</keyword>
<dbReference type="Pfam" id="PF00535">
    <property type="entry name" value="Glycos_transf_2"/>
    <property type="match status" value="1"/>
</dbReference>
<dbReference type="SUPFAM" id="SSF53448">
    <property type="entry name" value="Nucleotide-diphospho-sugar transferases"/>
    <property type="match status" value="1"/>
</dbReference>
<proteinExistence type="predicted"/>
<dbReference type="Proteomes" id="UP000727456">
    <property type="component" value="Unassembled WGS sequence"/>
</dbReference>
<accession>A0ABX0TVC3</accession>
<protein>
    <submittedName>
        <fullName evidence="2">Glycosyltransferase involved in cell wall biosynthesis</fullName>
    </submittedName>
</protein>
<dbReference type="PANTHER" id="PTHR22916">
    <property type="entry name" value="GLYCOSYLTRANSFERASE"/>
    <property type="match status" value="1"/>
</dbReference>
<feature type="domain" description="Glycosyltransferase 2-like" evidence="1">
    <location>
        <begin position="16"/>
        <end position="186"/>
    </location>
</feature>
<dbReference type="PANTHER" id="PTHR22916:SF3">
    <property type="entry name" value="UDP-GLCNAC:BETAGAL BETA-1,3-N-ACETYLGLUCOSAMINYLTRANSFERASE-LIKE PROTEIN 1"/>
    <property type="match status" value="1"/>
</dbReference>
<evidence type="ECO:0000313" key="2">
    <source>
        <dbReference type="EMBL" id="NIJ09448.1"/>
    </source>
</evidence>
<reference evidence="2 3" key="1">
    <citation type="submission" date="2020-03" db="EMBL/GenBank/DDBJ databases">
        <title>Genomic Encyclopedia of Type Strains, Phase III (KMG-III): the genomes of soil and plant-associated and newly described type strains.</title>
        <authorList>
            <person name="Whitman W."/>
        </authorList>
    </citation>
    <scope>NUCLEOTIDE SEQUENCE [LARGE SCALE GENOMIC DNA]</scope>
    <source>
        <strain evidence="2 3">CECT 8804</strain>
    </source>
</reference>
<dbReference type="CDD" id="cd00761">
    <property type="entry name" value="Glyco_tranf_GTA_type"/>
    <property type="match status" value="1"/>
</dbReference>